<feature type="compositionally biased region" description="Low complexity" evidence="1">
    <location>
        <begin position="495"/>
        <end position="518"/>
    </location>
</feature>
<reference evidence="3" key="2">
    <citation type="submission" date="2024-04" db="EMBL/GenBank/DDBJ databases">
        <authorList>
            <person name="Chen Y."/>
            <person name="Shah S."/>
            <person name="Dougan E. K."/>
            <person name="Thang M."/>
            <person name="Chan C."/>
        </authorList>
    </citation>
    <scope>NUCLEOTIDE SEQUENCE [LARGE SCALE GENOMIC DNA]</scope>
</reference>
<reference evidence="2" key="1">
    <citation type="submission" date="2022-10" db="EMBL/GenBank/DDBJ databases">
        <authorList>
            <person name="Chen Y."/>
            <person name="Dougan E. K."/>
            <person name="Chan C."/>
            <person name="Rhodes N."/>
            <person name="Thang M."/>
        </authorList>
    </citation>
    <scope>NUCLEOTIDE SEQUENCE</scope>
</reference>
<feature type="region of interest" description="Disordered" evidence="1">
    <location>
        <begin position="1"/>
        <end position="101"/>
    </location>
</feature>
<protein>
    <submittedName>
        <fullName evidence="2">Uncharacterized protein</fullName>
    </submittedName>
</protein>
<feature type="compositionally biased region" description="Polar residues" evidence="1">
    <location>
        <begin position="116"/>
        <end position="125"/>
    </location>
</feature>
<dbReference type="EMBL" id="CAMXCT020002725">
    <property type="protein sequence ID" value="CAL1153437.1"/>
    <property type="molecule type" value="Genomic_DNA"/>
</dbReference>
<organism evidence="2">
    <name type="scientific">Cladocopium goreaui</name>
    <dbReference type="NCBI Taxonomy" id="2562237"/>
    <lineage>
        <taxon>Eukaryota</taxon>
        <taxon>Sar</taxon>
        <taxon>Alveolata</taxon>
        <taxon>Dinophyceae</taxon>
        <taxon>Suessiales</taxon>
        <taxon>Symbiodiniaceae</taxon>
        <taxon>Cladocopium</taxon>
    </lineage>
</organism>
<dbReference type="EMBL" id="CAMXCT010002725">
    <property type="protein sequence ID" value="CAI4000062.1"/>
    <property type="molecule type" value="Genomic_DNA"/>
</dbReference>
<gene>
    <name evidence="2" type="ORF">C1SCF055_LOCUS26210</name>
</gene>
<feature type="compositionally biased region" description="Basic and acidic residues" evidence="1">
    <location>
        <begin position="448"/>
        <end position="457"/>
    </location>
</feature>
<dbReference type="OrthoDB" id="449076at2759"/>
<feature type="region of interest" description="Disordered" evidence="1">
    <location>
        <begin position="153"/>
        <end position="340"/>
    </location>
</feature>
<sequence length="639" mass="67155">MQVESLDTQTELQVEQTAVRPSQPALRMTLPGPTLPLDSHPDNVRKFVATHMKSPKTPTPTPVEPSEPETKPPAQTASTAAPPEAARAAAPQQLEALSEEMQKTLQEMGWIKPVATPQQSASADASNVAVLKSADQGFNGGAVATGADKALNGVATTNGEDKGLDTTSGSPVGTNQGLNGPPVAKPIGSANDSKGQPVPQTTAPADQRVSPPVTTTAEVTSLAGHPGHQPAGSASPHRMPGQPLQNPGHQPAGSASLHRMPGQPLQNPGHQPAGSASPHGMPGQPLQNPGHQPAGSASPHGMPGQPLQNPGHQPAGSASPHGMPGQPLQNVKEEPKLDQRQTYSRRAAANLISIPSVEKKVFSDEKKSDLITMLCESNGELEAVGASLQAFEETCVGDYHRKKALRWTRKEMEDHYGTDAEAVMKHKIQQGLVEDDENLPGGQLFLIARKEDEHESGTRSGTQLTTNRIRVDESNASAVDSLSAPARVPVKSRTSDTSSISAPPTPASSELSSSAPATPAAPEPPAKKRRVPKAEEPVTPLAKGREMASKLLKKKSDAANLALTLQSVPYAEQLYLKVQELVSLQKNEEVDYIPLVRDMITLQRGFDKPYAAAGAIVRQVNKPASKAKGKAKAKAKAAA</sequence>
<evidence type="ECO:0000313" key="4">
    <source>
        <dbReference type="Proteomes" id="UP001152797"/>
    </source>
</evidence>
<feature type="region of interest" description="Disordered" evidence="1">
    <location>
        <begin position="448"/>
        <end position="546"/>
    </location>
</feature>
<name>A0A9P1CZW4_9DINO</name>
<keyword evidence="4" id="KW-1185">Reference proteome</keyword>
<dbReference type="Proteomes" id="UP001152797">
    <property type="component" value="Unassembled WGS sequence"/>
</dbReference>
<dbReference type="EMBL" id="CAMXCT030002725">
    <property type="protein sequence ID" value="CAL4787374.1"/>
    <property type="molecule type" value="Genomic_DNA"/>
</dbReference>
<dbReference type="AlphaFoldDB" id="A0A9P1CZW4"/>
<accession>A0A9P1CZW4</accession>
<feature type="compositionally biased region" description="Polar residues" evidence="1">
    <location>
        <begin position="165"/>
        <end position="178"/>
    </location>
</feature>
<feature type="compositionally biased region" description="Low complexity" evidence="1">
    <location>
        <begin position="72"/>
        <end position="96"/>
    </location>
</feature>
<comment type="caution">
    <text evidence="2">The sequence shown here is derived from an EMBL/GenBank/DDBJ whole genome shotgun (WGS) entry which is preliminary data.</text>
</comment>
<feature type="compositionally biased region" description="Polar residues" evidence="1">
    <location>
        <begin position="190"/>
        <end position="204"/>
    </location>
</feature>
<proteinExistence type="predicted"/>
<feature type="compositionally biased region" description="Polar residues" evidence="1">
    <location>
        <begin position="1"/>
        <end position="20"/>
    </location>
</feature>
<evidence type="ECO:0000313" key="3">
    <source>
        <dbReference type="EMBL" id="CAL1153437.1"/>
    </source>
</evidence>
<feature type="region of interest" description="Disordered" evidence="1">
    <location>
        <begin position="108"/>
        <end position="127"/>
    </location>
</feature>
<feature type="compositionally biased region" description="Polar residues" evidence="1">
    <location>
        <begin position="458"/>
        <end position="480"/>
    </location>
</feature>
<evidence type="ECO:0000313" key="2">
    <source>
        <dbReference type="EMBL" id="CAI4000062.1"/>
    </source>
</evidence>
<evidence type="ECO:0000256" key="1">
    <source>
        <dbReference type="SAM" id="MobiDB-lite"/>
    </source>
</evidence>